<evidence type="ECO:0000256" key="1">
    <source>
        <dbReference type="SAM" id="MobiDB-lite"/>
    </source>
</evidence>
<evidence type="ECO:0000313" key="3">
    <source>
        <dbReference type="Proteomes" id="UP000501690"/>
    </source>
</evidence>
<feature type="compositionally biased region" description="Basic and acidic residues" evidence="1">
    <location>
        <begin position="89"/>
        <end position="108"/>
    </location>
</feature>
<accession>A0A4D6L0R1</accession>
<feature type="compositionally biased region" description="Basic and acidic residues" evidence="1">
    <location>
        <begin position="159"/>
        <end position="171"/>
    </location>
</feature>
<name>A0A4D6L0R1_VIGUN</name>
<organism evidence="2 3">
    <name type="scientific">Vigna unguiculata</name>
    <name type="common">Cowpea</name>
    <dbReference type="NCBI Taxonomy" id="3917"/>
    <lineage>
        <taxon>Eukaryota</taxon>
        <taxon>Viridiplantae</taxon>
        <taxon>Streptophyta</taxon>
        <taxon>Embryophyta</taxon>
        <taxon>Tracheophyta</taxon>
        <taxon>Spermatophyta</taxon>
        <taxon>Magnoliopsida</taxon>
        <taxon>eudicotyledons</taxon>
        <taxon>Gunneridae</taxon>
        <taxon>Pentapetalae</taxon>
        <taxon>rosids</taxon>
        <taxon>fabids</taxon>
        <taxon>Fabales</taxon>
        <taxon>Fabaceae</taxon>
        <taxon>Papilionoideae</taxon>
        <taxon>50 kb inversion clade</taxon>
        <taxon>NPAAA clade</taxon>
        <taxon>indigoferoid/millettioid clade</taxon>
        <taxon>Phaseoleae</taxon>
        <taxon>Vigna</taxon>
    </lineage>
</organism>
<gene>
    <name evidence="2" type="ORF">DEO72_LG2g1589</name>
</gene>
<keyword evidence="3" id="KW-1185">Reference proteome</keyword>
<dbReference type="Proteomes" id="UP000501690">
    <property type="component" value="Linkage Group LG2"/>
</dbReference>
<dbReference type="AlphaFoldDB" id="A0A4D6L0R1"/>
<protein>
    <submittedName>
        <fullName evidence="2">Uncharacterized protein</fullName>
    </submittedName>
</protein>
<dbReference type="EMBL" id="CP039346">
    <property type="protein sequence ID" value="QCD81264.1"/>
    <property type="molecule type" value="Genomic_DNA"/>
</dbReference>
<feature type="region of interest" description="Disordered" evidence="1">
    <location>
        <begin position="25"/>
        <end position="171"/>
    </location>
</feature>
<feature type="compositionally biased region" description="Basic and acidic residues" evidence="1">
    <location>
        <begin position="29"/>
        <end position="51"/>
    </location>
</feature>
<feature type="compositionally biased region" description="Acidic residues" evidence="1">
    <location>
        <begin position="149"/>
        <end position="158"/>
    </location>
</feature>
<evidence type="ECO:0000313" key="2">
    <source>
        <dbReference type="EMBL" id="QCD81264.1"/>
    </source>
</evidence>
<reference evidence="2 3" key="1">
    <citation type="submission" date="2019-04" db="EMBL/GenBank/DDBJ databases">
        <title>An improved genome assembly and genetic linkage map for asparagus bean, Vigna unguiculata ssp. sesquipedialis.</title>
        <authorList>
            <person name="Xia Q."/>
            <person name="Zhang R."/>
            <person name="Dong Y."/>
        </authorList>
    </citation>
    <scope>NUCLEOTIDE SEQUENCE [LARGE SCALE GENOMIC DNA]</scope>
    <source>
        <tissue evidence="2">Leaf</tissue>
    </source>
</reference>
<proteinExistence type="predicted"/>
<sequence length="171" mass="18368">MKLHIHQGVRLSLPKSQFQVLILTSKQSSEFEKAEGEERFEDSEARAKEDIDNVMPPESDARNYSGHGPSPDGRDENINGEGLVSPEPAIHEEGHSRMVEIGEERGAGEGDDGSDEADPGRVTAREGEVIDGDDGVVLGVVGVGGAGSADEEFDEGDEKEVNKGAQEKRKE</sequence>